<feature type="non-terminal residue" evidence="2">
    <location>
        <position position="1"/>
    </location>
</feature>
<dbReference type="EMBL" id="JAGQHR010000435">
    <property type="protein sequence ID" value="MCA9728632.1"/>
    <property type="molecule type" value="Genomic_DNA"/>
</dbReference>
<evidence type="ECO:0000313" key="2">
    <source>
        <dbReference type="EMBL" id="MCA9728632.1"/>
    </source>
</evidence>
<evidence type="ECO:0000313" key="3">
    <source>
        <dbReference type="Proteomes" id="UP000697710"/>
    </source>
</evidence>
<accession>A0A956M1U2</accession>
<gene>
    <name evidence="2" type="ORF">KC729_13165</name>
</gene>
<dbReference type="NCBIfam" id="TIGR04183">
    <property type="entry name" value="Por_Secre_tail"/>
    <property type="match status" value="1"/>
</dbReference>
<reference evidence="2" key="2">
    <citation type="journal article" date="2021" name="Microbiome">
        <title>Successional dynamics and alternative stable states in a saline activated sludge microbial community over 9 years.</title>
        <authorList>
            <person name="Wang Y."/>
            <person name="Ye J."/>
            <person name="Ju F."/>
            <person name="Liu L."/>
            <person name="Boyd J.A."/>
            <person name="Deng Y."/>
            <person name="Parks D.H."/>
            <person name="Jiang X."/>
            <person name="Yin X."/>
            <person name="Woodcroft B.J."/>
            <person name="Tyson G.W."/>
            <person name="Hugenholtz P."/>
            <person name="Polz M.F."/>
            <person name="Zhang T."/>
        </authorList>
    </citation>
    <scope>NUCLEOTIDE SEQUENCE</scope>
    <source>
        <strain evidence="2">HKST-UBA01</strain>
    </source>
</reference>
<dbReference type="InterPro" id="IPR026444">
    <property type="entry name" value="Secre_tail"/>
</dbReference>
<protein>
    <submittedName>
        <fullName evidence="2">T9SS type A sorting domain-containing protein</fullName>
    </submittedName>
</protein>
<comment type="caution">
    <text evidence="2">The sequence shown here is derived from an EMBL/GenBank/DDBJ whole genome shotgun (WGS) entry which is preliminary data.</text>
</comment>
<organism evidence="2 3">
    <name type="scientific">Eiseniibacteriota bacterium</name>
    <dbReference type="NCBI Taxonomy" id="2212470"/>
    <lineage>
        <taxon>Bacteria</taxon>
        <taxon>Candidatus Eiseniibacteriota</taxon>
    </lineage>
</organism>
<dbReference type="Pfam" id="PF13860">
    <property type="entry name" value="FlgD_ig"/>
    <property type="match status" value="1"/>
</dbReference>
<dbReference type="AlphaFoldDB" id="A0A956M1U2"/>
<sequence length="241" mass="25375">SGPTAAVLEPLKYYFIGCGWSGSVTFFSDDGQNLPEGVSFGSMLHSGGSNSYPPPATQSISGTSHQIWAQSLEYGMPADVAIRSPVSGTLAGGETDPISLQVTASNQTGVFTTVLNVFHTGPAQGPLAVPITVQVLDPAGAPEVDADVPMSFALHPARPNPFGGRTAIRYDLPEETKVRIAIFDVGGRLVRTLRDGTESAGFHSVDWDATDAHGRAVGAGIYFYSLEAGSRSIRRRAVLIR</sequence>
<dbReference type="InterPro" id="IPR025965">
    <property type="entry name" value="FlgD/Vpr_Ig-like"/>
</dbReference>
<feature type="domain" description="FlgD/Vpr Ig-like" evidence="1">
    <location>
        <begin position="165"/>
        <end position="230"/>
    </location>
</feature>
<evidence type="ECO:0000259" key="1">
    <source>
        <dbReference type="Pfam" id="PF13860"/>
    </source>
</evidence>
<reference evidence="2" key="1">
    <citation type="submission" date="2020-04" db="EMBL/GenBank/DDBJ databases">
        <authorList>
            <person name="Zhang T."/>
        </authorList>
    </citation>
    <scope>NUCLEOTIDE SEQUENCE</scope>
    <source>
        <strain evidence="2">HKST-UBA01</strain>
    </source>
</reference>
<name>A0A956M1U2_UNCEI</name>
<dbReference type="Gene3D" id="2.60.40.4070">
    <property type="match status" value="1"/>
</dbReference>
<dbReference type="Proteomes" id="UP000697710">
    <property type="component" value="Unassembled WGS sequence"/>
</dbReference>
<proteinExistence type="predicted"/>